<evidence type="ECO:0000313" key="3">
    <source>
        <dbReference type="EMBL" id="KAF7826168.1"/>
    </source>
</evidence>
<sequence>MTILPFNFSATINASLFSSLSLLSFLSTSQLSAARLTYDRCRRTSTQPSENKAAVVVTSELGALSTDPNKAEKRLEEWKAVEAERKMEKTVEEFSDCPSPSPSGAAANVTGAF</sequence>
<protein>
    <submittedName>
        <fullName evidence="3">Uncharacterized protein</fullName>
    </submittedName>
</protein>
<organism evidence="3 4">
    <name type="scientific">Senna tora</name>
    <dbReference type="NCBI Taxonomy" id="362788"/>
    <lineage>
        <taxon>Eukaryota</taxon>
        <taxon>Viridiplantae</taxon>
        <taxon>Streptophyta</taxon>
        <taxon>Embryophyta</taxon>
        <taxon>Tracheophyta</taxon>
        <taxon>Spermatophyta</taxon>
        <taxon>Magnoliopsida</taxon>
        <taxon>eudicotyledons</taxon>
        <taxon>Gunneridae</taxon>
        <taxon>Pentapetalae</taxon>
        <taxon>rosids</taxon>
        <taxon>fabids</taxon>
        <taxon>Fabales</taxon>
        <taxon>Fabaceae</taxon>
        <taxon>Caesalpinioideae</taxon>
        <taxon>Cassia clade</taxon>
        <taxon>Senna</taxon>
    </lineage>
</organism>
<evidence type="ECO:0000256" key="2">
    <source>
        <dbReference type="SAM" id="SignalP"/>
    </source>
</evidence>
<feature type="region of interest" description="Disordered" evidence="1">
    <location>
        <begin position="91"/>
        <end position="113"/>
    </location>
</feature>
<dbReference type="AlphaFoldDB" id="A0A834TP20"/>
<feature type="signal peptide" evidence="2">
    <location>
        <begin position="1"/>
        <end position="34"/>
    </location>
</feature>
<proteinExistence type="predicted"/>
<reference evidence="3" key="1">
    <citation type="submission" date="2020-09" db="EMBL/GenBank/DDBJ databases">
        <title>Genome-Enabled Discovery of Anthraquinone Biosynthesis in Senna tora.</title>
        <authorList>
            <person name="Kang S.-H."/>
            <person name="Pandey R.P."/>
            <person name="Lee C.-M."/>
            <person name="Sim J.-S."/>
            <person name="Jeong J.-T."/>
            <person name="Choi B.-S."/>
            <person name="Jung M."/>
            <person name="Ginzburg D."/>
            <person name="Zhao K."/>
            <person name="Won S.Y."/>
            <person name="Oh T.-J."/>
            <person name="Yu Y."/>
            <person name="Kim N.-H."/>
            <person name="Lee O.R."/>
            <person name="Lee T.-H."/>
            <person name="Bashyal P."/>
            <person name="Kim T.-S."/>
            <person name="Lee W.-H."/>
            <person name="Kawkins C."/>
            <person name="Kim C.-K."/>
            <person name="Kim J.S."/>
            <person name="Ahn B.O."/>
            <person name="Rhee S.Y."/>
            <person name="Sohng J.K."/>
        </authorList>
    </citation>
    <scope>NUCLEOTIDE SEQUENCE</scope>
    <source>
        <tissue evidence="3">Leaf</tissue>
    </source>
</reference>
<dbReference type="EMBL" id="JAAIUW010000006">
    <property type="protein sequence ID" value="KAF7826168.1"/>
    <property type="molecule type" value="Genomic_DNA"/>
</dbReference>
<evidence type="ECO:0000256" key="1">
    <source>
        <dbReference type="SAM" id="MobiDB-lite"/>
    </source>
</evidence>
<keyword evidence="4" id="KW-1185">Reference proteome</keyword>
<keyword evidence="2" id="KW-0732">Signal</keyword>
<dbReference type="Proteomes" id="UP000634136">
    <property type="component" value="Unassembled WGS sequence"/>
</dbReference>
<comment type="caution">
    <text evidence="3">The sequence shown here is derived from an EMBL/GenBank/DDBJ whole genome shotgun (WGS) entry which is preliminary data.</text>
</comment>
<evidence type="ECO:0000313" key="4">
    <source>
        <dbReference type="Proteomes" id="UP000634136"/>
    </source>
</evidence>
<feature type="chain" id="PRO_5032284981" evidence="2">
    <location>
        <begin position="35"/>
        <end position="113"/>
    </location>
</feature>
<accession>A0A834TP20</accession>
<gene>
    <name evidence="3" type="ORF">G2W53_017332</name>
</gene>
<name>A0A834TP20_9FABA</name>